<sequence length="248" mass="27416">MKDFATGKTATLVYNNAGNFDVSQDGKMIVYASKETGQWQIYKAIVDGNKLSNIFMLSDGISRSEDPRLSWDGKKVVYKRNNNIVVCDLNGTIIQQITNASDIENWAPCFAPDGRIAFTRCLNEDSKIVIWDGSKEFEAASGWYPAFGEDNSLYFVNSPSSGEDNICCISPKSTSLKVLPINAYRKSNADPHWVLGTNNLLTFTSDRDGGYAGYIADLINNKVFKIVSDDSSPVLNPIAVVKNIIERL</sequence>
<dbReference type="Gene3D" id="2.120.10.30">
    <property type="entry name" value="TolB, C-terminal domain"/>
    <property type="match status" value="1"/>
</dbReference>
<proteinExistence type="inferred from homology"/>
<dbReference type="OrthoDB" id="9815657at2"/>
<gene>
    <name evidence="2" type="ORF">SAMN02746089_01886</name>
</gene>
<accession>A0A1M5BJN7</accession>
<dbReference type="AlphaFoldDB" id="A0A1M5BJN7"/>
<dbReference type="InterPro" id="IPR011042">
    <property type="entry name" value="6-blade_b-propeller_TolB-like"/>
</dbReference>
<organism evidence="2 3">
    <name type="scientific">Caldanaerobius fijiensis DSM 17918</name>
    <dbReference type="NCBI Taxonomy" id="1121256"/>
    <lineage>
        <taxon>Bacteria</taxon>
        <taxon>Bacillati</taxon>
        <taxon>Bacillota</taxon>
        <taxon>Clostridia</taxon>
        <taxon>Thermoanaerobacterales</taxon>
        <taxon>Thermoanaerobacteraceae</taxon>
        <taxon>Caldanaerobius</taxon>
    </lineage>
</organism>
<dbReference type="SUPFAM" id="SSF82171">
    <property type="entry name" value="DPP6 N-terminal domain-like"/>
    <property type="match status" value="1"/>
</dbReference>
<dbReference type="STRING" id="1121256.SAMN02746089_01886"/>
<reference evidence="2 3" key="1">
    <citation type="submission" date="2016-11" db="EMBL/GenBank/DDBJ databases">
        <authorList>
            <person name="Jaros S."/>
            <person name="Januszkiewicz K."/>
            <person name="Wedrychowicz H."/>
        </authorList>
    </citation>
    <scope>NUCLEOTIDE SEQUENCE [LARGE SCALE GENOMIC DNA]</scope>
    <source>
        <strain evidence="2 3">DSM 17918</strain>
    </source>
</reference>
<name>A0A1M5BJN7_9THEO</name>
<dbReference type="Pfam" id="PF07676">
    <property type="entry name" value="PD40"/>
    <property type="match status" value="1"/>
</dbReference>
<evidence type="ECO:0000256" key="1">
    <source>
        <dbReference type="ARBA" id="ARBA00009820"/>
    </source>
</evidence>
<dbReference type="PANTHER" id="PTHR36842:SF1">
    <property type="entry name" value="PROTEIN TOLB"/>
    <property type="match status" value="1"/>
</dbReference>
<comment type="similarity">
    <text evidence="1">Belongs to the TolB family.</text>
</comment>
<dbReference type="EMBL" id="FQVH01000022">
    <property type="protein sequence ID" value="SHF42560.1"/>
    <property type="molecule type" value="Genomic_DNA"/>
</dbReference>
<evidence type="ECO:0000313" key="3">
    <source>
        <dbReference type="Proteomes" id="UP000184088"/>
    </source>
</evidence>
<dbReference type="PANTHER" id="PTHR36842">
    <property type="entry name" value="PROTEIN TOLB HOMOLOG"/>
    <property type="match status" value="1"/>
</dbReference>
<keyword evidence="3" id="KW-1185">Reference proteome</keyword>
<dbReference type="RefSeq" id="WP_073344513.1">
    <property type="nucleotide sequence ID" value="NZ_FQVH01000022.1"/>
</dbReference>
<dbReference type="InterPro" id="IPR011659">
    <property type="entry name" value="WD40"/>
</dbReference>
<dbReference type="Proteomes" id="UP000184088">
    <property type="component" value="Unassembled WGS sequence"/>
</dbReference>
<protein>
    <submittedName>
        <fullName evidence="2">WD40-like Beta Propeller Repeat</fullName>
    </submittedName>
</protein>
<evidence type="ECO:0000313" key="2">
    <source>
        <dbReference type="EMBL" id="SHF42560.1"/>
    </source>
</evidence>